<keyword evidence="1" id="KW-0067">ATP-binding</keyword>
<dbReference type="PATRIC" id="fig|408015.6.peg.3910"/>
<dbReference type="AlphaFoldDB" id="A0A0F7FX94"/>
<organism evidence="1 2">
    <name type="scientific">Streptomyces xiamenensis</name>
    <dbReference type="NCBI Taxonomy" id="408015"/>
    <lineage>
        <taxon>Bacteria</taxon>
        <taxon>Bacillati</taxon>
        <taxon>Actinomycetota</taxon>
        <taxon>Actinomycetes</taxon>
        <taxon>Kitasatosporales</taxon>
        <taxon>Streptomycetaceae</taxon>
        <taxon>Streptomyces</taxon>
    </lineage>
</organism>
<keyword evidence="2" id="KW-1185">Reference proteome</keyword>
<protein>
    <submittedName>
        <fullName evidence="1">ATP-binding protein</fullName>
    </submittedName>
</protein>
<dbReference type="RefSeq" id="WP_046724753.1">
    <property type="nucleotide sequence ID" value="NZ_CP009922.3"/>
</dbReference>
<dbReference type="SUPFAM" id="SSF52540">
    <property type="entry name" value="P-loop containing nucleoside triphosphate hydrolases"/>
    <property type="match status" value="1"/>
</dbReference>
<dbReference type="KEGG" id="sxi:SXIM_38590"/>
<dbReference type="STRING" id="408015.SXIM_38590"/>
<evidence type="ECO:0000313" key="2">
    <source>
        <dbReference type="Proteomes" id="UP000034034"/>
    </source>
</evidence>
<dbReference type="EMBL" id="CP009922">
    <property type="protein sequence ID" value="AKG45243.1"/>
    <property type="molecule type" value="Genomic_DNA"/>
</dbReference>
<sequence length="177" mass="19541">MIVWLNGTFGAGKTTTTRHLAGLLPGSYVFDAEQVGYLLRGVLAGRHPARNFQEWHPWRSLVVATARELLGFTGGGPLIIPQTVLTRAYWDELANGFATEPAVPVHHFVLHTDPGTLAHRINADTAPETSTPEARQWRLAHIERYTAALPWLRTEAHVLDTTRTPPAEVARTIAGRL</sequence>
<dbReference type="InterPro" id="IPR027417">
    <property type="entry name" value="P-loop_NTPase"/>
</dbReference>
<gene>
    <name evidence="1" type="ORF">SXIM_38590</name>
</gene>
<evidence type="ECO:0000313" key="1">
    <source>
        <dbReference type="EMBL" id="AKG45243.1"/>
    </source>
</evidence>
<dbReference type="Gene3D" id="3.40.50.300">
    <property type="entry name" value="P-loop containing nucleotide triphosphate hydrolases"/>
    <property type="match status" value="1"/>
</dbReference>
<dbReference type="HOGENOM" id="CLU_111135_0_0_11"/>
<proteinExistence type="predicted"/>
<dbReference type="GO" id="GO:0005524">
    <property type="term" value="F:ATP binding"/>
    <property type="evidence" value="ECO:0007669"/>
    <property type="project" value="UniProtKB-KW"/>
</dbReference>
<reference evidence="1" key="1">
    <citation type="submission" date="2019-08" db="EMBL/GenBank/DDBJ databases">
        <title>Complete genome sequence of a mangrove-derived Streptomyces xiamenensis.</title>
        <authorList>
            <person name="Xu J."/>
        </authorList>
    </citation>
    <scope>NUCLEOTIDE SEQUENCE</scope>
    <source>
        <strain evidence="1">318</strain>
    </source>
</reference>
<dbReference type="Pfam" id="PF13671">
    <property type="entry name" value="AAA_33"/>
    <property type="match status" value="1"/>
</dbReference>
<keyword evidence="1" id="KW-0547">Nucleotide-binding</keyword>
<name>A0A0F7FX94_9ACTN</name>
<accession>A0A0F7FX94</accession>
<dbReference type="Proteomes" id="UP000034034">
    <property type="component" value="Chromosome"/>
</dbReference>